<comment type="caution">
    <text evidence="1">The sequence shown here is derived from an EMBL/GenBank/DDBJ whole genome shotgun (WGS) entry which is preliminary data.</text>
</comment>
<dbReference type="EMBL" id="JBHRZG010000016">
    <property type="protein sequence ID" value="MFC3833952.1"/>
    <property type="molecule type" value="Genomic_DNA"/>
</dbReference>
<gene>
    <name evidence="1" type="ORF">ACFOSB_13880</name>
</gene>
<proteinExistence type="predicted"/>
<dbReference type="Proteomes" id="UP001595803">
    <property type="component" value="Unassembled WGS sequence"/>
</dbReference>
<evidence type="ECO:0000313" key="2">
    <source>
        <dbReference type="Proteomes" id="UP001595803"/>
    </source>
</evidence>
<protein>
    <recommendedName>
        <fullName evidence="3">Apea-like HEPN domain-containing protein</fullName>
    </recommendedName>
</protein>
<reference evidence="2" key="1">
    <citation type="journal article" date="2019" name="Int. J. Syst. Evol. Microbiol.">
        <title>The Global Catalogue of Microorganisms (GCM) 10K type strain sequencing project: providing services to taxonomists for standard genome sequencing and annotation.</title>
        <authorList>
            <consortium name="The Broad Institute Genomics Platform"/>
            <consortium name="The Broad Institute Genome Sequencing Center for Infectious Disease"/>
            <person name="Wu L."/>
            <person name="Ma J."/>
        </authorList>
    </citation>
    <scope>NUCLEOTIDE SEQUENCE [LARGE SCALE GENOMIC DNA]</scope>
    <source>
        <strain evidence="2">CCTCC AB 2017081</strain>
    </source>
</reference>
<keyword evidence="2" id="KW-1185">Reference proteome</keyword>
<evidence type="ECO:0008006" key="3">
    <source>
        <dbReference type="Google" id="ProtNLM"/>
    </source>
</evidence>
<evidence type="ECO:0000313" key="1">
    <source>
        <dbReference type="EMBL" id="MFC3833952.1"/>
    </source>
</evidence>
<dbReference type="RefSeq" id="WP_322472986.1">
    <property type="nucleotide sequence ID" value="NZ_JBHRZG010000016.1"/>
</dbReference>
<accession>A0ABV7Z972</accession>
<name>A0ABV7Z972_9DEIO</name>
<sequence length="225" mass="26311">MTQPHLRGNRRVPNVDFTLYDRLHPYGRELILAWFRKAVDGIASGQGDSFESFMYTWLSLNAWAACVTDEDSDSLWQAAIGRNEELSRNFILLMNNDEDFRQSVTQFYGHWPIFQVKSIRERYPRYFRFDQQSTREEMRGVLLRARVRHDPWPWNPTAAVEWGSVVSVLSRVRNNLFHGQKSPYDASDQEIVRASLNVLVLYIAKTNLYGIYNIKEILTKLEGGE</sequence>
<organism evidence="1 2">
    <name type="scientific">Deinococcus rufus</name>
    <dbReference type="NCBI Taxonomy" id="2136097"/>
    <lineage>
        <taxon>Bacteria</taxon>
        <taxon>Thermotogati</taxon>
        <taxon>Deinococcota</taxon>
        <taxon>Deinococci</taxon>
        <taxon>Deinococcales</taxon>
        <taxon>Deinococcaceae</taxon>
        <taxon>Deinococcus</taxon>
    </lineage>
</organism>